<accession>A0A086ZIK5</accession>
<name>A0A086ZIK5_9BIFI</name>
<keyword evidence="3" id="KW-1185">Reference proteome</keyword>
<comment type="caution">
    <text evidence="2">The sequence shown here is derived from an EMBL/GenBank/DDBJ whole genome shotgun (WGS) entry which is preliminary data.</text>
</comment>
<dbReference type="Proteomes" id="UP000029093">
    <property type="component" value="Unassembled WGS sequence"/>
</dbReference>
<feature type="region of interest" description="Disordered" evidence="1">
    <location>
        <begin position="1"/>
        <end position="35"/>
    </location>
</feature>
<dbReference type="AlphaFoldDB" id="A0A086ZIK5"/>
<feature type="compositionally biased region" description="Polar residues" evidence="1">
    <location>
        <begin position="19"/>
        <end position="29"/>
    </location>
</feature>
<dbReference type="EMBL" id="JGYQ01000016">
    <property type="protein sequence ID" value="KFI46355.1"/>
    <property type="molecule type" value="Genomic_DNA"/>
</dbReference>
<evidence type="ECO:0000313" key="2">
    <source>
        <dbReference type="EMBL" id="KFI46355.1"/>
    </source>
</evidence>
<protein>
    <submittedName>
        <fullName evidence="2">Uncharacterized protein</fullName>
    </submittedName>
</protein>
<evidence type="ECO:0000313" key="3">
    <source>
        <dbReference type="Proteomes" id="UP000029093"/>
    </source>
</evidence>
<reference evidence="2 3" key="1">
    <citation type="submission" date="2014-03" db="EMBL/GenBank/DDBJ databases">
        <title>Genomics of Bifidobacteria.</title>
        <authorList>
            <person name="Ventura M."/>
            <person name="Milani C."/>
            <person name="Lugli G.A."/>
        </authorList>
    </citation>
    <scope>NUCLEOTIDE SEQUENCE [LARGE SCALE GENOMIC DNA]</scope>
    <source>
        <strain evidence="2 3">LMG 10736</strain>
    </source>
</reference>
<proteinExistence type="predicted"/>
<gene>
    <name evidence="2" type="ORF">BBOU_1446</name>
</gene>
<sequence>MRTPDAHNLPHPMRENRHQLSNPSSSPKTILSGELVSRWKKKTGLLSE</sequence>
<evidence type="ECO:0000256" key="1">
    <source>
        <dbReference type="SAM" id="MobiDB-lite"/>
    </source>
</evidence>
<organism evidence="2 3">
    <name type="scientific">Bifidobacterium boum</name>
    <dbReference type="NCBI Taxonomy" id="78343"/>
    <lineage>
        <taxon>Bacteria</taxon>
        <taxon>Bacillati</taxon>
        <taxon>Actinomycetota</taxon>
        <taxon>Actinomycetes</taxon>
        <taxon>Bifidobacteriales</taxon>
        <taxon>Bifidobacteriaceae</taxon>
        <taxon>Bifidobacterium</taxon>
    </lineage>
</organism>